<dbReference type="Proteomes" id="UP000886043">
    <property type="component" value="Unassembled WGS sequence"/>
</dbReference>
<protein>
    <submittedName>
        <fullName evidence="1">Uncharacterized protein</fullName>
    </submittedName>
</protein>
<comment type="caution">
    <text evidence="1">The sequence shown here is derived from an EMBL/GenBank/DDBJ whole genome shotgun (WGS) entry which is preliminary data.</text>
</comment>
<dbReference type="EMBL" id="DRMH01000075">
    <property type="protein sequence ID" value="HFC97917.1"/>
    <property type="molecule type" value="Genomic_DNA"/>
</dbReference>
<organism evidence="1">
    <name type="scientific">Thermosulfurimonas dismutans</name>
    <dbReference type="NCBI Taxonomy" id="999894"/>
    <lineage>
        <taxon>Bacteria</taxon>
        <taxon>Pseudomonadati</taxon>
        <taxon>Thermodesulfobacteriota</taxon>
        <taxon>Thermodesulfobacteria</taxon>
        <taxon>Thermodesulfobacteriales</taxon>
        <taxon>Thermodesulfobacteriaceae</taxon>
        <taxon>Thermosulfurimonas</taxon>
    </lineage>
</organism>
<name>A0A7C3GE34_9BACT</name>
<dbReference type="AlphaFoldDB" id="A0A7C3GE34"/>
<evidence type="ECO:0000313" key="1">
    <source>
        <dbReference type="EMBL" id="HFC97917.1"/>
    </source>
</evidence>
<sequence>MITEKVEVWLEEFEKLQKEHLEFFKRCTKTPPEKIPLEELYARLYERRRLQARFKEALKILSPEKISSLLPHLEKLRERERQIKDLVEKIRSGFLPRMRKDPASELKRKALRDYLRYA</sequence>
<proteinExistence type="predicted"/>
<reference evidence="1" key="1">
    <citation type="journal article" date="2020" name="mSystems">
        <title>Genome- and Community-Level Interaction Insights into Carbon Utilization and Element Cycling Functions of Hydrothermarchaeota in Hydrothermal Sediment.</title>
        <authorList>
            <person name="Zhou Z."/>
            <person name="Liu Y."/>
            <person name="Xu W."/>
            <person name="Pan J."/>
            <person name="Luo Z.H."/>
            <person name="Li M."/>
        </authorList>
    </citation>
    <scope>NUCLEOTIDE SEQUENCE [LARGE SCALE GENOMIC DNA]</scope>
    <source>
        <strain evidence="1">HyVt-483</strain>
    </source>
</reference>
<gene>
    <name evidence="1" type="ORF">ENJ40_05615</name>
</gene>
<accession>A0A7C3GE34</accession>